<comment type="similarity">
    <text evidence="2 10">Belongs to the DNA/RNA non-specific endonuclease family.</text>
</comment>
<dbReference type="SMART" id="SM00892">
    <property type="entry name" value="Endonuclease_NS"/>
    <property type="match status" value="1"/>
</dbReference>
<dbReference type="GO" id="GO:0046872">
    <property type="term" value="F:metal ion binding"/>
    <property type="evidence" value="ECO:0007669"/>
    <property type="project" value="UniProtKB-KW"/>
</dbReference>
<proteinExistence type="inferred from homology"/>
<dbReference type="InterPro" id="IPR001604">
    <property type="entry name" value="Endo_G_ENPP1-like_dom"/>
</dbReference>
<feature type="compositionally biased region" description="Basic and acidic residues" evidence="11">
    <location>
        <begin position="42"/>
        <end position="51"/>
    </location>
</feature>
<evidence type="ECO:0000313" key="15">
    <source>
        <dbReference type="EMBL" id="RYU97516.1"/>
    </source>
</evidence>
<dbReference type="EC" id="3.1.30.-" evidence="10"/>
<dbReference type="GO" id="GO:0016787">
    <property type="term" value="F:hydrolase activity"/>
    <property type="evidence" value="ECO:0007669"/>
    <property type="project" value="UniProtKB-KW"/>
</dbReference>
<evidence type="ECO:0000256" key="2">
    <source>
        <dbReference type="ARBA" id="ARBA00010052"/>
    </source>
</evidence>
<feature type="domain" description="ENPP1-3/EXOG-like endonuclease/phosphodiesterase" evidence="13">
    <location>
        <begin position="130"/>
        <end position="328"/>
    </location>
</feature>
<dbReference type="OrthoDB" id="9811262at2"/>
<gene>
    <name evidence="15" type="ORF">EWM59_02150</name>
</gene>
<dbReference type="CDD" id="cd00091">
    <property type="entry name" value="NUC"/>
    <property type="match status" value="1"/>
</dbReference>
<evidence type="ECO:0000256" key="5">
    <source>
        <dbReference type="ARBA" id="ARBA00022759"/>
    </source>
</evidence>
<dbReference type="InterPro" id="IPR040255">
    <property type="entry name" value="Non-specific_endonuclease"/>
</dbReference>
<dbReference type="Pfam" id="PF01223">
    <property type="entry name" value="Endonuclease_NS"/>
    <property type="match status" value="1"/>
</dbReference>
<reference evidence="15 16" key="1">
    <citation type="submission" date="2019-02" db="EMBL/GenBank/DDBJ databases">
        <title>Bacterial novel species Emticicia sp. 17J42-9 isolated from soil.</title>
        <authorList>
            <person name="Jung H.-Y."/>
        </authorList>
    </citation>
    <scope>NUCLEOTIDE SEQUENCE [LARGE SCALE GENOMIC DNA]</scope>
    <source>
        <strain evidence="15 16">17J42-9</strain>
    </source>
</reference>
<keyword evidence="5 10" id="KW-0255">Endonuclease</keyword>
<keyword evidence="7" id="KW-0460">Magnesium</keyword>
<feature type="region of interest" description="Disordered" evidence="11">
    <location>
        <begin position="42"/>
        <end position="87"/>
    </location>
</feature>
<feature type="domain" description="DNA/RNA non-specific endonuclease/pyrophosphatase/phosphodiesterase" evidence="14">
    <location>
        <begin position="129"/>
        <end position="328"/>
    </location>
</feature>
<dbReference type="SMART" id="SM00477">
    <property type="entry name" value="NUC"/>
    <property type="match status" value="1"/>
</dbReference>
<keyword evidence="12" id="KW-1133">Transmembrane helix</keyword>
<dbReference type="InterPro" id="IPR020821">
    <property type="entry name" value="ENPP1-3/EXOG-like_nuc-like"/>
</dbReference>
<keyword evidence="6 10" id="KW-0378">Hydrolase</keyword>
<comment type="cofactor">
    <cofactor evidence="1 10">
        <name>Mg(2+)</name>
        <dbReference type="ChEBI" id="CHEBI:18420"/>
    </cofactor>
</comment>
<dbReference type="Proteomes" id="UP000293162">
    <property type="component" value="Unassembled WGS sequence"/>
</dbReference>
<dbReference type="InterPro" id="IPR044929">
    <property type="entry name" value="DNA/RNA_non-sp_Endonuclease_sf"/>
</dbReference>
<feature type="binding site" evidence="9">
    <location>
        <position position="223"/>
    </location>
    <ligand>
        <name>Mg(2+)</name>
        <dbReference type="ChEBI" id="CHEBI:18420"/>
        <note>catalytic</note>
    </ligand>
</feature>
<dbReference type="RefSeq" id="WP_130019298.1">
    <property type="nucleotide sequence ID" value="NZ_SEWF01000002.1"/>
</dbReference>
<evidence type="ECO:0000256" key="4">
    <source>
        <dbReference type="ARBA" id="ARBA00022723"/>
    </source>
</evidence>
<keyword evidence="3 10" id="KW-0540">Nuclease</keyword>
<sequence>MKSNRIILILIFFAVGYFLYYKDKPGPISKLWETVSGVFKTKDSDTKKDNPYKAPEPDNEATATKDDNESTASNKKKTEGSTKEEEGSLFDKFKEKVLGKDEQEETALGDHEIADFALPAINKTDEIIKHKNYTLRYEEKYEVPSWVVHKLRGEFTKGYANRGDNQFIPDKKVEGNSALSTDYSNSGYDRGHMVPAGDFKCCQDLMNETFFMSNICPQVPDFNRGIWENIESRIRGWAVRDEELYVVTGPVLTKGMKTIGKYNEVAVPKSYYKIVLYYQANNPKKARVIAFLLPNEGLFGKRMNNYVVSVDEVERITGLDFFAKLPDTIENKLEAESDWEAWTRVQ</sequence>
<evidence type="ECO:0000256" key="9">
    <source>
        <dbReference type="PIRSR" id="PIRSR640255-2"/>
    </source>
</evidence>
<dbReference type="PANTHER" id="PTHR13966:SF5">
    <property type="entry name" value="ENDONUCLEASE G, MITOCHONDRIAL"/>
    <property type="match status" value="1"/>
</dbReference>
<dbReference type="PROSITE" id="PS01070">
    <property type="entry name" value="NUCLEASE_NON_SPEC"/>
    <property type="match status" value="1"/>
</dbReference>
<keyword evidence="12" id="KW-0472">Membrane</keyword>
<keyword evidence="4 9" id="KW-0479">Metal-binding</keyword>
<feature type="active site" description="Proton acceptor" evidence="8">
    <location>
        <position position="192"/>
    </location>
</feature>
<evidence type="ECO:0000313" key="16">
    <source>
        <dbReference type="Proteomes" id="UP000293162"/>
    </source>
</evidence>
<evidence type="ECO:0000256" key="10">
    <source>
        <dbReference type="RuleBase" id="RU366055"/>
    </source>
</evidence>
<accession>A0A4Q5M4W0</accession>
<dbReference type="GO" id="GO:0003676">
    <property type="term" value="F:nucleic acid binding"/>
    <property type="evidence" value="ECO:0007669"/>
    <property type="project" value="InterPro"/>
</dbReference>
<dbReference type="InterPro" id="IPR044925">
    <property type="entry name" value="His-Me_finger_sf"/>
</dbReference>
<name>A0A4Q5M4W0_9BACT</name>
<dbReference type="EMBL" id="SEWF01000002">
    <property type="protein sequence ID" value="RYU97516.1"/>
    <property type="molecule type" value="Genomic_DNA"/>
</dbReference>
<evidence type="ECO:0000256" key="12">
    <source>
        <dbReference type="SAM" id="Phobius"/>
    </source>
</evidence>
<evidence type="ECO:0000256" key="8">
    <source>
        <dbReference type="PIRSR" id="PIRSR640255-1"/>
    </source>
</evidence>
<feature type="transmembrane region" description="Helical" evidence="12">
    <location>
        <begin position="6"/>
        <end position="21"/>
    </location>
</feature>
<evidence type="ECO:0000259" key="13">
    <source>
        <dbReference type="SMART" id="SM00477"/>
    </source>
</evidence>
<dbReference type="AlphaFoldDB" id="A0A4Q5M4W0"/>
<feature type="compositionally biased region" description="Basic and acidic residues" evidence="11">
    <location>
        <begin position="76"/>
        <end position="87"/>
    </location>
</feature>
<evidence type="ECO:0000256" key="11">
    <source>
        <dbReference type="SAM" id="MobiDB-lite"/>
    </source>
</evidence>
<evidence type="ECO:0000259" key="14">
    <source>
        <dbReference type="SMART" id="SM00892"/>
    </source>
</evidence>
<dbReference type="InterPro" id="IPR018524">
    <property type="entry name" value="DNA/RNA_endonuclease_AS"/>
</dbReference>
<evidence type="ECO:0000256" key="3">
    <source>
        <dbReference type="ARBA" id="ARBA00022722"/>
    </source>
</evidence>
<dbReference type="Gene3D" id="3.40.570.10">
    <property type="entry name" value="Extracellular Endonuclease, subunit A"/>
    <property type="match status" value="1"/>
</dbReference>
<evidence type="ECO:0000256" key="6">
    <source>
        <dbReference type="ARBA" id="ARBA00022801"/>
    </source>
</evidence>
<keyword evidence="16" id="KW-1185">Reference proteome</keyword>
<evidence type="ECO:0000256" key="7">
    <source>
        <dbReference type="ARBA" id="ARBA00022842"/>
    </source>
</evidence>
<evidence type="ECO:0000256" key="1">
    <source>
        <dbReference type="ARBA" id="ARBA00001946"/>
    </source>
</evidence>
<dbReference type="GO" id="GO:0004519">
    <property type="term" value="F:endonuclease activity"/>
    <property type="evidence" value="ECO:0007669"/>
    <property type="project" value="UniProtKB-UniRule"/>
</dbReference>
<keyword evidence="12" id="KW-0812">Transmembrane</keyword>
<organism evidence="15 16">
    <name type="scientific">Emticicia agri</name>
    <dbReference type="NCBI Taxonomy" id="2492393"/>
    <lineage>
        <taxon>Bacteria</taxon>
        <taxon>Pseudomonadati</taxon>
        <taxon>Bacteroidota</taxon>
        <taxon>Cytophagia</taxon>
        <taxon>Cytophagales</taxon>
        <taxon>Leadbetterellaceae</taxon>
        <taxon>Emticicia</taxon>
    </lineage>
</organism>
<comment type="caution">
    <text evidence="15">The sequence shown here is derived from an EMBL/GenBank/DDBJ whole genome shotgun (WGS) entry which is preliminary data.</text>
</comment>
<protein>
    <recommendedName>
        <fullName evidence="10">Endonuclease</fullName>
        <ecNumber evidence="10">3.1.30.-</ecNumber>
    </recommendedName>
</protein>
<dbReference type="PANTHER" id="PTHR13966">
    <property type="entry name" value="ENDONUCLEASE RELATED"/>
    <property type="match status" value="1"/>
</dbReference>
<dbReference type="SUPFAM" id="SSF54060">
    <property type="entry name" value="His-Me finger endonucleases"/>
    <property type="match status" value="1"/>
</dbReference>